<dbReference type="Pfam" id="PF03358">
    <property type="entry name" value="FMN_red"/>
    <property type="match status" value="1"/>
</dbReference>
<dbReference type="SUPFAM" id="SSF52218">
    <property type="entry name" value="Flavoproteins"/>
    <property type="match status" value="1"/>
</dbReference>
<proteinExistence type="predicted"/>
<evidence type="ECO:0000259" key="1">
    <source>
        <dbReference type="Pfam" id="PF03358"/>
    </source>
</evidence>
<dbReference type="PANTHER" id="PTHR30543:SF21">
    <property type="entry name" value="NAD(P)H-DEPENDENT FMN REDUCTASE LOT6"/>
    <property type="match status" value="1"/>
</dbReference>
<name>A0A850NCA4_9FLAO</name>
<protein>
    <submittedName>
        <fullName evidence="2">NADPH-dependent FMN reductase</fullName>
    </submittedName>
</protein>
<dbReference type="GO" id="GO:0016491">
    <property type="term" value="F:oxidoreductase activity"/>
    <property type="evidence" value="ECO:0007669"/>
    <property type="project" value="InterPro"/>
</dbReference>
<dbReference type="InterPro" id="IPR005025">
    <property type="entry name" value="FMN_Rdtase-like_dom"/>
</dbReference>
<feature type="domain" description="NADPH-dependent FMN reductase-like" evidence="1">
    <location>
        <begin position="4"/>
        <end position="121"/>
    </location>
</feature>
<evidence type="ECO:0000313" key="3">
    <source>
        <dbReference type="Proteomes" id="UP000558089"/>
    </source>
</evidence>
<organism evidence="2 3">
    <name type="scientific">Flagellimonas chongwuensis</name>
    <dbReference type="NCBI Taxonomy" id="2697365"/>
    <lineage>
        <taxon>Bacteria</taxon>
        <taxon>Pseudomonadati</taxon>
        <taxon>Bacteroidota</taxon>
        <taxon>Flavobacteriia</taxon>
        <taxon>Flavobacteriales</taxon>
        <taxon>Flavobacteriaceae</taxon>
        <taxon>Flagellimonas</taxon>
    </lineage>
</organism>
<sequence>MAAILAFAGSNSSTSINFKLVKYTTSFVQQHDIQLINLAKKPFPMFSEDLEKAEGYSEDLMKLKAEINSADGLILSVNEHNGNPSAYFKNVLDWLSRMDRNFLEGTKVFLMSTSGGRRGAKGSFTVIDGMLTRFGAEITASFSLPSFYENFGDEGILDETLRMEHQQALSTFLDSLNS</sequence>
<evidence type="ECO:0000313" key="2">
    <source>
        <dbReference type="EMBL" id="NVN18353.1"/>
    </source>
</evidence>
<dbReference type="Gene3D" id="3.40.50.360">
    <property type="match status" value="1"/>
</dbReference>
<dbReference type="PANTHER" id="PTHR30543">
    <property type="entry name" value="CHROMATE REDUCTASE"/>
    <property type="match status" value="1"/>
</dbReference>
<dbReference type="AlphaFoldDB" id="A0A850NCA4"/>
<dbReference type="InterPro" id="IPR029039">
    <property type="entry name" value="Flavoprotein-like_sf"/>
</dbReference>
<reference evidence="2 3" key="1">
    <citation type="submission" date="2020-01" db="EMBL/GenBank/DDBJ databases">
        <title>Draft Genome Analysis of Muricauda sp. HICW Isolated from coastal seawater of PR China.</title>
        <authorList>
            <person name="Chen M.-X."/>
        </authorList>
    </citation>
    <scope>NUCLEOTIDE SEQUENCE [LARGE SCALE GENOMIC DNA]</scope>
    <source>
        <strain evidence="2 3">HICW</strain>
    </source>
</reference>
<dbReference type="Proteomes" id="UP000558089">
    <property type="component" value="Unassembled WGS sequence"/>
</dbReference>
<accession>A0A850NCA4</accession>
<dbReference type="RefSeq" id="WP_176620118.1">
    <property type="nucleotide sequence ID" value="NZ_WYET01000004.1"/>
</dbReference>
<dbReference type="EMBL" id="WYET01000004">
    <property type="protein sequence ID" value="NVN18353.1"/>
    <property type="molecule type" value="Genomic_DNA"/>
</dbReference>
<gene>
    <name evidence="2" type="ORF">GUA46_08365</name>
</gene>
<keyword evidence="3" id="KW-1185">Reference proteome</keyword>
<comment type="caution">
    <text evidence="2">The sequence shown here is derived from an EMBL/GenBank/DDBJ whole genome shotgun (WGS) entry which is preliminary data.</text>
</comment>
<dbReference type="GO" id="GO:0005829">
    <property type="term" value="C:cytosol"/>
    <property type="evidence" value="ECO:0007669"/>
    <property type="project" value="TreeGrafter"/>
</dbReference>
<dbReference type="InterPro" id="IPR050712">
    <property type="entry name" value="NAD(P)H-dep_reductase"/>
</dbReference>
<dbReference type="GO" id="GO:0010181">
    <property type="term" value="F:FMN binding"/>
    <property type="evidence" value="ECO:0007669"/>
    <property type="project" value="TreeGrafter"/>
</dbReference>